<feature type="compositionally biased region" description="Basic residues" evidence="1">
    <location>
        <begin position="56"/>
        <end position="69"/>
    </location>
</feature>
<name>A0AAV4M6G3_CAEEX</name>
<dbReference type="AlphaFoldDB" id="A0AAV4M6G3"/>
<gene>
    <name evidence="2" type="ORF">CEXT_611021</name>
</gene>
<feature type="region of interest" description="Disordered" evidence="1">
    <location>
        <begin position="121"/>
        <end position="148"/>
    </location>
</feature>
<feature type="compositionally biased region" description="Polar residues" evidence="1">
    <location>
        <begin position="133"/>
        <end position="142"/>
    </location>
</feature>
<keyword evidence="3" id="KW-1185">Reference proteome</keyword>
<reference evidence="2 3" key="1">
    <citation type="submission" date="2021-06" db="EMBL/GenBank/DDBJ databases">
        <title>Caerostris extrusa draft genome.</title>
        <authorList>
            <person name="Kono N."/>
            <person name="Arakawa K."/>
        </authorList>
    </citation>
    <scope>NUCLEOTIDE SEQUENCE [LARGE SCALE GENOMIC DNA]</scope>
</reference>
<comment type="caution">
    <text evidence="2">The sequence shown here is derived from an EMBL/GenBank/DDBJ whole genome shotgun (WGS) entry which is preliminary data.</text>
</comment>
<evidence type="ECO:0000256" key="1">
    <source>
        <dbReference type="SAM" id="MobiDB-lite"/>
    </source>
</evidence>
<protein>
    <submittedName>
        <fullName evidence="2">Uncharacterized protein</fullName>
    </submittedName>
</protein>
<dbReference type="EMBL" id="BPLR01019363">
    <property type="protein sequence ID" value="GIX67001.1"/>
    <property type="molecule type" value="Genomic_DNA"/>
</dbReference>
<accession>A0AAV4M6G3</accession>
<proteinExistence type="predicted"/>
<feature type="compositionally biased region" description="Basic and acidic residues" evidence="1">
    <location>
        <begin position="46"/>
        <end position="55"/>
    </location>
</feature>
<organism evidence="2 3">
    <name type="scientific">Caerostris extrusa</name>
    <name type="common">Bark spider</name>
    <name type="synonym">Caerostris bankana</name>
    <dbReference type="NCBI Taxonomy" id="172846"/>
    <lineage>
        <taxon>Eukaryota</taxon>
        <taxon>Metazoa</taxon>
        <taxon>Ecdysozoa</taxon>
        <taxon>Arthropoda</taxon>
        <taxon>Chelicerata</taxon>
        <taxon>Arachnida</taxon>
        <taxon>Araneae</taxon>
        <taxon>Araneomorphae</taxon>
        <taxon>Entelegynae</taxon>
        <taxon>Araneoidea</taxon>
        <taxon>Araneidae</taxon>
        <taxon>Caerostris</taxon>
    </lineage>
</organism>
<feature type="region of interest" description="Disordered" evidence="1">
    <location>
        <begin position="45"/>
        <end position="71"/>
    </location>
</feature>
<dbReference type="Proteomes" id="UP001054945">
    <property type="component" value="Unassembled WGS sequence"/>
</dbReference>
<evidence type="ECO:0000313" key="3">
    <source>
        <dbReference type="Proteomes" id="UP001054945"/>
    </source>
</evidence>
<sequence>MGLYGEPNQTKSETSLFGGLGSISSTSVAAQNMIFSNGLFYTAEPTKSKEKEKNSVKKKKKKRRRKRWSRGPTVLKYHPYIFPSLATVANLKGIDFGTDVVLPVPPIDGAEDCCGTLEIPTGRTGRSQKSEQIHTGLSSVSEGRTEEW</sequence>
<evidence type="ECO:0000313" key="2">
    <source>
        <dbReference type="EMBL" id="GIX67001.1"/>
    </source>
</evidence>